<sequence>MDSLAKDLSKKCGLTDSEKFVRFSDENVDEFQFAGKILCGSDFGKSDETNVQMNIFPLGIPDGDIYSYNFFCFGRSARIDRESHPNENPEHLPLSQRFSLPLWETDKTDASIVRRQELLGCFYGYAKQNIGFNAVFDFANRIYSDTQLPAKELQIPVVSI</sequence>
<reference evidence="1" key="1">
    <citation type="submission" date="2022-01" db="EMBL/GenBank/DDBJ databases">
        <title>Genome Sequence Resource for Two Populations of Ditylenchus destructor, the Migratory Endoparasitic Phytonematode.</title>
        <authorList>
            <person name="Zhang H."/>
            <person name="Lin R."/>
            <person name="Xie B."/>
        </authorList>
    </citation>
    <scope>NUCLEOTIDE SEQUENCE</scope>
    <source>
        <strain evidence="1">BazhouSP</strain>
    </source>
</reference>
<proteinExistence type="predicted"/>
<organism evidence="1 2">
    <name type="scientific">Ditylenchus destructor</name>
    <dbReference type="NCBI Taxonomy" id="166010"/>
    <lineage>
        <taxon>Eukaryota</taxon>
        <taxon>Metazoa</taxon>
        <taxon>Ecdysozoa</taxon>
        <taxon>Nematoda</taxon>
        <taxon>Chromadorea</taxon>
        <taxon>Rhabditida</taxon>
        <taxon>Tylenchina</taxon>
        <taxon>Tylenchomorpha</taxon>
        <taxon>Sphaerularioidea</taxon>
        <taxon>Anguinidae</taxon>
        <taxon>Anguininae</taxon>
        <taxon>Ditylenchus</taxon>
    </lineage>
</organism>
<evidence type="ECO:0000313" key="2">
    <source>
        <dbReference type="Proteomes" id="UP001201812"/>
    </source>
</evidence>
<name>A0AAD4QXT6_9BILA</name>
<dbReference type="Proteomes" id="UP001201812">
    <property type="component" value="Unassembled WGS sequence"/>
</dbReference>
<gene>
    <name evidence="1" type="ORF">DdX_18967</name>
</gene>
<comment type="caution">
    <text evidence="1">The sequence shown here is derived from an EMBL/GenBank/DDBJ whole genome shotgun (WGS) entry which is preliminary data.</text>
</comment>
<dbReference type="AlphaFoldDB" id="A0AAD4QXT6"/>
<evidence type="ECO:0000313" key="1">
    <source>
        <dbReference type="EMBL" id="KAI1696589.1"/>
    </source>
</evidence>
<accession>A0AAD4QXT6</accession>
<dbReference type="EMBL" id="JAKKPZ010000318">
    <property type="protein sequence ID" value="KAI1696589.1"/>
    <property type="molecule type" value="Genomic_DNA"/>
</dbReference>
<keyword evidence="2" id="KW-1185">Reference proteome</keyword>
<protein>
    <submittedName>
        <fullName evidence="1">Uncharacterized protein</fullName>
    </submittedName>
</protein>